<accession>A0A6V3L753</accession>
<dbReference type="PANTHER" id="PTHR47567:SF1">
    <property type="entry name" value="NAD-DEPENDENT EPIMERASE_DEHYDRATASE DOMAIN-CONTAINING PROTEIN"/>
    <property type="match status" value="1"/>
</dbReference>
<dbReference type="InterPro" id="IPR023395">
    <property type="entry name" value="MCP_dom_sf"/>
</dbReference>
<evidence type="ECO:0000256" key="2">
    <source>
        <dbReference type="ARBA" id="ARBA00022692"/>
    </source>
</evidence>
<keyword evidence="2 4" id="KW-0812">Transmembrane</keyword>
<keyword evidence="3 4" id="KW-0472">Membrane</keyword>
<evidence type="ECO:0000256" key="3">
    <source>
        <dbReference type="ARBA" id="ARBA00023136"/>
    </source>
</evidence>
<evidence type="ECO:0000313" key="7">
    <source>
        <dbReference type="EMBL" id="CAE0659676.1"/>
    </source>
</evidence>
<gene>
    <name evidence="7" type="ORF">LGLO00237_LOCUS11252</name>
    <name evidence="8" type="ORF">LGLO00237_LOCUS11253</name>
    <name evidence="9" type="ORF">LGLO00237_LOCUS11254</name>
</gene>
<keyword evidence="5" id="KW-0813">Transport</keyword>
<keyword evidence="6" id="KW-1133">Transmembrane helix</keyword>
<dbReference type="InterPro" id="IPR018108">
    <property type="entry name" value="MCP_transmembrane"/>
</dbReference>
<name>A0A6V3L753_9EUKA</name>
<dbReference type="EMBL" id="HBIV01015425">
    <property type="protein sequence ID" value="CAE0659678.1"/>
    <property type="molecule type" value="Transcribed_RNA"/>
</dbReference>
<evidence type="ECO:0000313" key="8">
    <source>
        <dbReference type="EMBL" id="CAE0659677.1"/>
    </source>
</evidence>
<dbReference type="EMBL" id="HBIV01015424">
    <property type="protein sequence ID" value="CAE0659677.1"/>
    <property type="molecule type" value="Transcribed_RNA"/>
</dbReference>
<comment type="subcellular location">
    <subcellularLocation>
        <location evidence="1">Membrane</location>
        <topology evidence="1">Multi-pass membrane protein</topology>
    </subcellularLocation>
</comment>
<evidence type="ECO:0000256" key="1">
    <source>
        <dbReference type="ARBA" id="ARBA00004141"/>
    </source>
</evidence>
<feature type="repeat" description="Solcar" evidence="4">
    <location>
        <begin position="115"/>
        <end position="196"/>
    </location>
</feature>
<dbReference type="SUPFAM" id="SSF103506">
    <property type="entry name" value="Mitochondrial carrier"/>
    <property type="match status" value="1"/>
</dbReference>
<dbReference type="Gene3D" id="1.50.40.10">
    <property type="entry name" value="Mitochondrial carrier domain"/>
    <property type="match status" value="1"/>
</dbReference>
<evidence type="ECO:0008006" key="10">
    <source>
        <dbReference type="Google" id="ProtNLM"/>
    </source>
</evidence>
<proteinExistence type="inferred from homology"/>
<organism evidence="7">
    <name type="scientific">Lotharella globosa</name>
    <dbReference type="NCBI Taxonomy" id="91324"/>
    <lineage>
        <taxon>Eukaryota</taxon>
        <taxon>Sar</taxon>
        <taxon>Rhizaria</taxon>
        <taxon>Cercozoa</taxon>
        <taxon>Chlorarachniophyceae</taxon>
        <taxon>Lotharella</taxon>
    </lineage>
</organism>
<dbReference type="PANTHER" id="PTHR47567">
    <property type="entry name" value="MITOCHONDRIAL SUBSTRATE/SOLUTE CARRIER"/>
    <property type="match status" value="1"/>
</dbReference>
<dbReference type="AlphaFoldDB" id="A0A6V3L753"/>
<comment type="similarity">
    <text evidence="5">Belongs to the mitochondrial carrier (TC 2.A.29) family.</text>
</comment>
<sequence length="289" mass="32174">MSSSSDESEPPSERKRVKDALKEALSQGFKAGFSGSMAMSAQITTFMWLHTIMRYQYRHGTSAVDTVRFLYREGGILRFYRGYSFAILNAPLIRFGSTASNKMCLHFLDSLNRDIPMWTSTMASASCAALWKVAFTPLDMVQTTLQVGGTGGRADVKAKIKRQGIKVLWHGSSAVYVSALVGNFSWFCVYNTLNHRWNDYDDGLQTLRDGTIGVLSTLMSDVTTNSLEVLKTHRQTTRHSVGYLQALTEIVGSDGILGLVTRGLQVRLITNCLQGAFFTIVWNGIQRRL</sequence>
<dbReference type="Pfam" id="PF00153">
    <property type="entry name" value="Mito_carr"/>
    <property type="match status" value="2"/>
</dbReference>
<reference evidence="7" key="1">
    <citation type="submission" date="2021-01" db="EMBL/GenBank/DDBJ databases">
        <authorList>
            <person name="Corre E."/>
            <person name="Pelletier E."/>
            <person name="Niang G."/>
            <person name="Scheremetjew M."/>
            <person name="Finn R."/>
            <person name="Kale V."/>
            <person name="Holt S."/>
            <person name="Cochrane G."/>
            <person name="Meng A."/>
            <person name="Brown T."/>
            <person name="Cohen L."/>
        </authorList>
    </citation>
    <scope>NUCLEOTIDE SEQUENCE</scope>
    <source>
        <strain evidence="7">CCCM811</strain>
    </source>
</reference>
<dbReference type="PROSITE" id="PS50920">
    <property type="entry name" value="SOLCAR"/>
    <property type="match status" value="1"/>
</dbReference>
<evidence type="ECO:0000256" key="4">
    <source>
        <dbReference type="PROSITE-ProRule" id="PRU00282"/>
    </source>
</evidence>
<evidence type="ECO:0000313" key="9">
    <source>
        <dbReference type="EMBL" id="CAE0659678.1"/>
    </source>
</evidence>
<evidence type="ECO:0000256" key="6">
    <source>
        <dbReference type="SAM" id="Phobius"/>
    </source>
</evidence>
<dbReference type="GO" id="GO:0016020">
    <property type="term" value="C:membrane"/>
    <property type="evidence" value="ECO:0007669"/>
    <property type="project" value="UniProtKB-SubCell"/>
</dbReference>
<feature type="transmembrane region" description="Helical" evidence="6">
    <location>
        <begin position="31"/>
        <end position="49"/>
    </location>
</feature>
<protein>
    <recommendedName>
        <fullName evidence="10">Mitochondrial carrier protein</fullName>
    </recommendedName>
</protein>
<evidence type="ECO:0000256" key="5">
    <source>
        <dbReference type="RuleBase" id="RU000488"/>
    </source>
</evidence>
<feature type="transmembrane region" description="Helical" evidence="6">
    <location>
        <begin position="167"/>
        <end position="187"/>
    </location>
</feature>
<dbReference type="EMBL" id="HBIV01015423">
    <property type="protein sequence ID" value="CAE0659676.1"/>
    <property type="molecule type" value="Transcribed_RNA"/>
</dbReference>